<evidence type="ECO:0008006" key="5">
    <source>
        <dbReference type="Google" id="ProtNLM"/>
    </source>
</evidence>
<dbReference type="OrthoDB" id="8582979at2"/>
<dbReference type="PANTHER" id="PTHR36832">
    <property type="entry name" value="SLR1174 PROTEIN-RELATED"/>
    <property type="match status" value="1"/>
</dbReference>
<feature type="transmembrane region" description="Helical" evidence="2">
    <location>
        <begin position="271"/>
        <end position="293"/>
    </location>
</feature>
<feature type="compositionally biased region" description="Low complexity" evidence="1">
    <location>
        <begin position="1"/>
        <end position="13"/>
    </location>
</feature>
<gene>
    <name evidence="3" type="ORF">BSF38_00144</name>
</gene>
<feature type="transmembrane region" description="Helical" evidence="2">
    <location>
        <begin position="248"/>
        <end position="264"/>
    </location>
</feature>
<feature type="region of interest" description="Disordered" evidence="1">
    <location>
        <begin position="1"/>
        <end position="31"/>
    </location>
</feature>
<feature type="transmembrane region" description="Helical" evidence="2">
    <location>
        <begin position="207"/>
        <end position="228"/>
    </location>
</feature>
<evidence type="ECO:0000313" key="3">
    <source>
        <dbReference type="EMBL" id="APW58740.1"/>
    </source>
</evidence>
<feature type="transmembrane region" description="Helical" evidence="2">
    <location>
        <begin position="60"/>
        <end position="78"/>
    </location>
</feature>
<organism evidence="3 4">
    <name type="scientific">Paludisphaera borealis</name>
    <dbReference type="NCBI Taxonomy" id="1387353"/>
    <lineage>
        <taxon>Bacteria</taxon>
        <taxon>Pseudomonadati</taxon>
        <taxon>Planctomycetota</taxon>
        <taxon>Planctomycetia</taxon>
        <taxon>Isosphaerales</taxon>
        <taxon>Isosphaeraceae</taxon>
        <taxon>Paludisphaera</taxon>
    </lineage>
</organism>
<protein>
    <recommendedName>
        <fullName evidence="5">ABC-2 type transporter domain-containing protein</fullName>
    </recommendedName>
</protein>
<dbReference type="AlphaFoldDB" id="A0A1U7CIG9"/>
<feature type="transmembrane region" description="Helical" evidence="2">
    <location>
        <begin position="180"/>
        <end position="200"/>
    </location>
</feature>
<name>A0A1U7CIG9_9BACT</name>
<dbReference type="EMBL" id="CP019082">
    <property type="protein sequence ID" value="APW58740.1"/>
    <property type="molecule type" value="Genomic_DNA"/>
</dbReference>
<dbReference type="KEGG" id="pbor:BSF38_00144"/>
<sequence>MTPPEATTTTAPPLRNPADAELDAGPPRASGRRGVLGTIAKYAKIFRVSLIERMTYRGDFLFGTILRFLPIVTTILLWKAIYESSGQVELGGFHYREMIAYLLLTNISRMFSSMPGLAGGIAREVREGTLKRYLIQPLDLVGFLLSSRVAHKVAYITMSFLPYALLFYLCRGYFDAFPDALTLAAYAVSLVLSFMVGFFFEVSVGMVGFWFLEVTSLLYIVMTLNFFISGHMLPLDLLPEPWSTLLKILPFQYMAYFPAVVFLGKIRGWQLVLHLGLELLWAVGFMALARVLYRAGLKRYSAYGG</sequence>
<dbReference type="RefSeq" id="WP_076343014.1">
    <property type="nucleotide sequence ID" value="NZ_CP019082.1"/>
</dbReference>
<reference evidence="4" key="1">
    <citation type="submission" date="2016-12" db="EMBL/GenBank/DDBJ databases">
        <title>Comparative genomics of four Isosphaeraceae planctomycetes: a common pool of plasmids and glycoside hydrolase genes.</title>
        <authorList>
            <person name="Ivanova A."/>
        </authorList>
    </citation>
    <scope>NUCLEOTIDE SEQUENCE [LARGE SCALE GENOMIC DNA]</scope>
    <source>
        <strain evidence="4">PX4</strain>
    </source>
</reference>
<keyword evidence="4" id="KW-1185">Reference proteome</keyword>
<feature type="transmembrane region" description="Helical" evidence="2">
    <location>
        <begin position="98"/>
        <end position="122"/>
    </location>
</feature>
<evidence type="ECO:0000256" key="1">
    <source>
        <dbReference type="SAM" id="MobiDB-lite"/>
    </source>
</evidence>
<keyword evidence="2" id="KW-1133">Transmembrane helix</keyword>
<proteinExistence type="predicted"/>
<dbReference type="PANTHER" id="PTHR36832:SF1">
    <property type="entry name" value="SLR1174 PROTEIN"/>
    <property type="match status" value="1"/>
</dbReference>
<keyword evidence="2" id="KW-0812">Transmembrane</keyword>
<dbReference type="Pfam" id="PF06182">
    <property type="entry name" value="ABC2_membrane_6"/>
    <property type="match status" value="1"/>
</dbReference>
<dbReference type="InterPro" id="IPR010390">
    <property type="entry name" value="ABC-2_transporter-like"/>
</dbReference>
<dbReference type="STRING" id="1387353.BSF38_00144"/>
<accession>A0A1U7CIG9</accession>
<evidence type="ECO:0000313" key="4">
    <source>
        <dbReference type="Proteomes" id="UP000186309"/>
    </source>
</evidence>
<dbReference type="Proteomes" id="UP000186309">
    <property type="component" value="Chromosome"/>
</dbReference>
<keyword evidence="2" id="KW-0472">Membrane</keyword>
<feature type="transmembrane region" description="Helical" evidence="2">
    <location>
        <begin position="153"/>
        <end position="174"/>
    </location>
</feature>
<evidence type="ECO:0000256" key="2">
    <source>
        <dbReference type="SAM" id="Phobius"/>
    </source>
</evidence>